<evidence type="ECO:0000313" key="2">
    <source>
        <dbReference type="Proteomes" id="UP000541426"/>
    </source>
</evidence>
<dbReference type="AlphaFoldDB" id="A0A7W6GTX9"/>
<proteinExistence type="predicted"/>
<protein>
    <submittedName>
        <fullName evidence="1">Uncharacterized protein</fullName>
    </submittedName>
</protein>
<organism evidence="1 2">
    <name type="scientific">Sagittula marina</name>
    <dbReference type="NCBI Taxonomy" id="943940"/>
    <lineage>
        <taxon>Bacteria</taxon>
        <taxon>Pseudomonadati</taxon>
        <taxon>Pseudomonadota</taxon>
        <taxon>Alphaproteobacteria</taxon>
        <taxon>Rhodobacterales</taxon>
        <taxon>Roseobacteraceae</taxon>
        <taxon>Sagittula</taxon>
    </lineage>
</organism>
<keyword evidence="2" id="KW-1185">Reference proteome</keyword>
<dbReference type="Proteomes" id="UP000541426">
    <property type="component" value="Unassembled WGS sequence"/>
</dbReference>
<evidence type="ECO:0000313" key="1">
    <source>
        <dbReference type="EMBL" id="MBB3987242.1"/>
    </source>
</evidence>
<accession>A0A7W6GTX9</accession>
<reference evidence="1 2" key="1">
    <citation type="submission" date="2020-08" db="EMBL/GenBank/DDBJ databases">
        <title>Genomic Encyclopedia of Type Strains, Phase IV (KMG-IV): sequencing the most valuable type-strain genomes for metagenomic binning, comparative biology and taxonomic classification.</title>
        <authorList>
            <person name="Goeker M."/>
        </authorList>
    </citation>
    <scope>NUCLEOTIDE SEQUENCE [LARGE SCALE GENOMIC DNA]</scope>
    <source>
        <strain evidence="1 2">DSM 102235</strain>
    </source>
</reference>
<comment type="caution">
    <text evidence="1">The sequence shown here is derived from an EMBL/GenBank/DDBJ whole genome shotgun (WGS) entry which is preliminary data.</text>
</comment>
<dbReference type="RefSeq" id="WP_344717100.1">
    <property type="nucleotide sequence ID" value="NZ_BAABBZ010000058.1"/>
</dbReference>
<name>A0A7W6GTX9_9RHOB</name>
<sequence>MSRRRSIACISIFGRVLAAVRPLITPLRKKINSRRLPRAAECVCVALLQGASLSRQHLDVQTIHLGGTAHGFGASSRLPWIDNMRFK</sequence>
<gene>
    <name evidence="1" type="ORF">GGQ68_003588</name>
</gene>
<dbReference type="EMBL" id="JACIEJ010000009">
    <property type="protein sequence ID" value="MBB3987242.1"/>
    <property type="molecule type" value="Genomic_DNA"/>
</dbReference>